<gene>
    <name evidence="5" type="ORF">HGMM_F31E01C43</name>
    <name evidence="6" type="ORF">HGMM_F32F05C16</name>
    <name evidence="7" type="ORF">HGMM_F47C08C41</name>
</gene>
<organism evidence="5">
    <name type="scientific">uncultured Acetothermia bacterium</name>
    <dbReference type="NCBI Taxonomy" id="236499"/>
    <lineage>
        <taxon>Bacteria</taxon>
        <taxon>Candidatus Bipolaricaulota</taxon>
        <taxon>environmental samples</taxon>
    </lineage>
</organism>
<comment type="subunit">
    <text evidence="2">Homotetramer.</text>
</comment>
<dbReference type="InterPro" id="IPR000424">
    <property type="entry name" value="Primosome_PriB/ssb"/>
</dbReference>
<accession>H5SI21</accession>
<dbReference type="EMBL" id="AP011766">
    <property type="protein sequence ID" value="BAL57120.1"/>
    <property type="molecule type" value="Genomic_DNA"/>
</dbReference>
<feature type="compositionally biased region" description="Acidic residues" evidence="4">
    <location>
        <begin position="125"/>
        <end position="134"/>
    </location>
</feature>
<dbReference type="GO" id="GO:0003697">
    <property type="term" value="F:single-stranded DNA binding"/>
    <property type="evidence" value="ECO:0007669"/>
    <property type="project" value="UniProtKB-UniRule"/>
</dbReference>
<proteinExistence type="inferred from homology"/>
<dbReference type="PANTHER" id="PTHR10302:SF27">
    <property type="entry name" value="SINGLE-STRANDED DNA-BINDING PROTEIN"/>
    <property type="match status" value="1"/>
</dbReference>
<dbReference type="SUPFAM" id="SSF50249">
    <property type="entry name" value="Nucleic acid-binding proteins"/>
    <property type="match status" value="1"/>
</dbReference>
<evidence type="ECO:0000256" key="3">
    <source>
        <dbReference type="PIRNR" id="PIRNR002070"/>
    </source>
</evidence>
<dbReference type="Gene3D" id="2.40.50.140">
    <property type="entry name" value="Nucleic acid-binding proteins"/>
    <property type="match status" value="1"/>
</dbReference>
<reference evidence="5" key="2">
    <citation type="journal article" date="2012" name="PLoS ONE">
        <title>A Deeply Branching Thermophilic Bacterium with an Ancient Acetyl-CoA Pathway Dominates a Subsurface Ecosystem.</title>
        <authorList>
            <person name="Takami H."/>
            <person name="Noguchi H."/>
            <person name="Takaki Y."/>
            <person name="Uchiyama I."/>
            <person name="Toyoda A."/>
            <person name="Nishi S."/>
            <person name="Chee G.-J."/>
            <person name="Arai W."/>
            <person name="Nunoura T."/>
            <person name="Itoh T."/>
            <person name="Hattori M."/>
            <person name="Takai K."/>
        </authorList>
    </citation>
    <scope>NUCLEOTIDE SEQUENCE</scope>
</reference>
<feature type="region of interest" description="Disordered" evidence="4">
    <location>
        <begin position="107"/>
        <end position="134"/>
    </location>
</feature>
<evidence type="ECO:0000313" key="6">
    <source>
        <dbReference type="EMBL" id="BAL55858.1"/>
    </source>
</evidence>
<dbReference type="CDD" id="cd04496">
    <property type="entry name" value="SSB_OBF"/>
    <property type="match status" value="1"/>
</dbReference>
<dbReference type="NCBIfam" id="TIGR00621">
    <property type="entry name" value="ssb"/>
    <property type="match status" value="1"/>
</dbReference>
<evidence type="ECO:0000313" key="7">
    <source>
        <dbReference type="EMBL" id="BAL57120.1"/>
    </source>
</evidence>
<dbReference type="HAMAP" id="MF_00984">
    <property type="entry name" value="SSB"/>
    <property type="match status" value="1"/>
</dbReference>
<comment type="caution">
    <text evidence="2">Lacks conserved residue(s) required for the propagation of feature annotation.</text>
</comment>
<evidence type="ECO:0000313" key="5">
    <source>
        <dbReference type="EMBL" id="BAL55807.1"/>
    </source>
</evidence>
<dbReference type="InterPro" id="IPR011344">
    <property type="entry name" value="ssDNA-bd"/>
</dbReference>
<dbReference type="PROSITE" id="PS50935">
    <property type="entry name" value="SSB"/>
    <property type="match status" value="1"/>
</dbReference>
<dbReference type="PANTHER" id="PTHR10302">
    <property type="entry name" value="SINGLE-STRANDED DNA-BINDING PROTEIN"/>
    <property type="match status" value="1"/>
</dbReference>
<dbReference type="Pfam" id="PF00436">
    <property type="entry name" value="SSB"/>
    <property type="match status" value="1"/>
</dbReference>
<evidence type="ECO:0000256" key="1">
    <source>
        <dbReference type="ARBA" id="ARBA00023125"/>
    </source>
</evidence>
<sequence>MNHVVLIGNLTDDPELRYTQNGVARARFSIAVNHRWRDRDGNLQEETTFVPIVVWGQQAENCVNFLSKGRAVAVEGRLRIDTYQTEEGERRKVAEVVARTVQFLDSRRDDAEPSAKSPEIKEIPPEGEEEEVPF</sequence>
<reference evidence="5" key="1">
    <citation type="journal article" date="2005" name="Environ. Microbiol.">
        <title>Genetic and functional properties of uncultivated thermophilic crenarchaeotes from a subsurface gold mine as revealed by analysis of genome fragments.</title>
        <authorList>
            <person name="Nunoura T."/>
            <person name="Hirayama H."/>
            <person name="Takami H."/>
            <person name="Oida H."/>
            <person name="Nishi S."/>
            <person name="Shimamura S."/>
            <person name="Suzuki Y."/>
            <person name="Inagaki F."/>
            <person name="Takai K."/>
            <person name="Nealson K.H."/>
            <person name="Horikoshi K."/>
        </authorList>
    </citation>
    <scope>NUCLEOTIDE SEQUENCE</scope>
</reference>
<dbReference type="GO" id="GO:0009295">
    <property type="term" value="C:nucleoid"/>
    <property type="evidence" value="ECO:0007669"/>
    <property type="project" value="TreeGrafter"/>
</dbReference>
<dbReference type="GO" id="GO:0006260">
    <property type="term" value="P:DNA replication"/>
    <property type="evidence" value="ECO:0007669"/>
    <property type="project" value="InterPro"/>
</dbReference>
<feature type="compositionally biased region" description="Basic and acidic residues" evidence="4">
    <location>
        <begin position="107"/>
        <end position="124"/>
    </location>
</feature>
<protein>
    <recommendedName>
        <fullName evidence="2 3">Single-stranded DNA-binding protein</fullName>
        <shortName evidence="2">SSB</shortName>
    </recommendedName>
</protein>
<keyword evidence="1 2" id="KW-0238">DNA-binding</keyword>
<evidence type="ECO:0000256" key="2">
    <source>
        <dbReference type="HAMAP-Rule" id="MF_00984"/>
    </source>
</evidence>
<dbReference type="EMBL" id="AP011731">
    <property type="protein sequence ID" value="BAL55858.1"/>
    <property type="molecule type" value="Genomic_DNA"/>
</dbReference>
<evidence type="ECO:0000256" key="4">
    <source>
        <dbReference type="SAM" id="MobiDB-lite"/>
    </source>
</evidence>
<dbReference type="AlphaFoldDB" id="H5SI21"/>
<dbReference type="InterPro" id="IPR012340">
    <property type="entry name" value="NA-bd_OB-fold"/>
</dbReference>
<dbReference type="EMBL" id="AP011729">
    <property type="protein sequence ID" value="BAL55807.1"/>
    <property type="molecule type" value="Genomic_DNA"/>
</dbReference>
<dbReference type="PIRSF" id="PIRSF002070">
    <property type="entry name" value="SSB"/>
    <property type="match status" value="1"/>
</dbReference>
<name>H5SI21_9BACT</name>